<keyword evidence="3" id="KW-0863">Zinc-finger</keyword>
<dbReference type="InterPro" id="IPR052035">
    <property type="entry name" value="ZnF_BED_domain_contain"/>
</dbReference>
<dbReference type="PANTHER" id="PTHR46481">
    <property type="entry name" value="ZINC FINGER BED DOMAIN-CONTAINING PROTEIN 4"/>
    <property type="match status" value="1"/>
</dbReference>
<dbReference type="PANTHER" id="PTHR46481:SF10">
    <property type="entry name" value="ZINC FINGER BED DOMAIN-CONTAINING PROTEIN 39"/>
    <property type="match status" value="1"/>
</dbReference>
<comment type="subcellular location">
    <subcellularLocation>
        <location evidence="1">Nucleus</location>
    </subcellularLocation>
</comment>
<evidence type="ECO:0000256" key="4">
    <source>
        <dbReference type="ARBA" id="ARBA00022833"/>
    </source>
</evidence>
<accession>A0A9N8WBV7</accession>
<dbReference type="SUPFAM" id="SSF53098">
    <property type="entry name" value="Ribonuclease H-like"/>
    <property type="match status" value="1"/>
</dbReference>
<evidence type="ECO:0000313" key="7">
    <source>
        <dbReference type="Proteomes" id="UP000789570"/>
    </source>
</evidence>
<sequence length="186" mass="21325">MAKKEIFDTDKFFLITDDNTNLTEINSINNNHNVTLINDNIPDNTNETALTPSQSRMAKRRKIEYLAIMLHWVNENWSSSKILLDMVSLHNGSYIADKIFETITYYGSKILTIITDNARSKVIFGNTLNGILQSNYGNYDFEHVRCAAYVLNLAISDSMQVVVNSITKLRNSNNYYSLITTHFRRA</sequence>
<dbReference type="EMBL" id="CAJVPQ010000412">
    <property type="protein sequence ID" value="CAG8479171.1"/>
    <property type="molecule type" value="Genomic_DNA"/>
</dbReference>
<dbReference type="OrthoDB" id="2407992at2759"/>
<dbReference type="Proteomes" id="UP000789570">
    <property type="component" value="Unassembled WGS sequence"/>
</dbReference>
<keyword evidence="2" id="KW-0479">Metal-binding</keyword>
<proteinExistence type="predicted"/>
<reference evidence="6" key="1">
    <citation type="submission" date="2021-06" db="EMBL/GenBank/DDBJ databases">
        <authorList>
            <person name="Kallberg Y."/>
            <person name="Tangrot J."/>
            <person name="Rosling A."/>
        </authorList>
    </citation>
    <scope>NUCLEOTIDE SEQUENCE</scope>
    <source>
        <strain evidence="6">UK204</strain>
    </source>
</reference>
<keyword evidence="4" id="KW-0862">Zinc</keyword>
<keyword evidence="7" id="KW-1185">Reference proteome</keyword>
<evidence type="ECO:0000256" key="5">
    <source>
        <dbReference type="ARBA" id="ARBA00023242"/>
    </source>
</evidence>
<evidence type="ECO:0000256" key="2">
    <source>
        <dbReference type="ARBA" id="ARBA00022723"/>
    </source>
</evidence>
<comment type="caution">
    <text evidence="6">The sequence shown here is derived from an EMBL/GenBank/DDBJ whole genome shotgun (WGS) entry which is preliminary data.</text>
</comment>
<dbReference type="InterPro" id="IPR012337">
    <property type="entry name" value="RNaseH-like_sf"/>
</dbReference>
<name>A0A9N8WBV7_9GLOM</name>
<dbReference type="GO" id="GO:0008270">
    <property type="term" value="F:zinc ion binding"/>
    <property type="evidence" value="ECO:0007669"/>
    <property type="project" value="UniProtKB-KW"/>
</dbReference>
<protein>
    <submittedName>
        <fullName evidence="6">17669_t:CDS:1</fullName>
    </submittedName>
</protein>
<organism evidence="6 7">
    <name type="scientific">Funneliformis caledonium</name>
    <dbReference type="NCBI Taxonomy" id="1117310"/>
    <lineage>
        <taxon>Eukaryota</taxon>
        <taxon>Fungi</taxon>
        <taxon>Fungi incertae sedis</taxon>
        <taxon>Mucoromycota</taxon>
        <taxon>Glomeromycotina</taxon>
        <taxon>Glomeromycetes</taxon>
        <taxon>Glomerales</taxon>
        <taxon>Glomeraceae</taxon>
        <taxon>Funneliformis</taxon>
    </lineage>
</organism>
<evidence type="ECO:0000256" key="1">
    <source>
        <dbReference type="ARBA" id="ARBA00004123"/>
    </source>
</evidence>
<evidence type="ECO:0000256" key="3">
    <source>
        <dbReference type="ARBA" id="ARBA00022771"/>
    </source>
</evidence>
<dbReference type="GO" id="GO:0005634">
    <property type="term" value="C:nucleus"/>
    <property type="evidence" value="ECO:0007669"/>
    <property type="project" value="UniProtKB-SubCell"/>
</dbReference>
<dbReference type="AlphaFoldDB" id="A0A9N8WBV7"/>
<evidence type="ECO:0000313" key="6">
    <source>
        <dbReference type="EMBL" id="CAG8479171.1"/>
    </source>
</evidence>
<gene>
    <name evidence="6" type="ORF">FCALED_LOCUS2620</name>
</gene>
<keyword evidence="5" id="KW-0539">Nucleus</keyword>